<evidence type="ECO:0000256" key="2">
    <source>
        <dbReference type="SAM" id="SignalP"/>
    </source>
</evidence>
<evidence type="ECO:0000313" key="4">
    <source>
        <dbReference type="Proteomes" id="UP001634393"/>
    </source>
</evidence>
<sequence>MKYRAFVFIVLVLLVYSALAKDASPQHEFKGSEGEDAKETNQGGSGCRRPYCCRGEVDKSGRCVQYCCAGANEVEPTNNVDNIGVAGYGNKQGGGGGGG</sequence>
<feature type="chain" id="PRO_5044834549" evidence="2">
    <location>
        <begin position="21"/>
        <end position="99"/>
    </location>
</feature>
<evidence type="ECO:0000313" key="3">
    <source>
        <dbReference type="EMBL" id="KAL3838643.1"/>
    </source>
</evidence>
<feature type="compositionally biased region" description="Basic and acidic residues" evidence="1">
    <location>
        <begin position="26"/>
        <end position="39"/>
    </location>
</feature>
<feature type="signal peptide" evidence="2">
    <location>
        <begin position="1"/>
        <end position="20"/>
    </location>
</feature>
<accession>A0ABD3TQI9</accession>
<keyword evidence="2" id="KW-0732">Signal</keyword>
<feature type="region of interest" description="Disordered" evidence="1">
    <location>
        <begin position="26"/>
        <end position="49"/>
    </location>
</feature>
<dbReference type="EMBL" id="JBJXBP010000003">
    <property type="protein sequence ID" value="KAL3838643.1"/>
    <property type="molecule type" value="Genomic_DNA"/>
</dbReference>
<gene>
    <name evidence="3" type="ORF">ACJIZ3_023234</name>
</gene>
<keyword evidence="4" id="KW-1185">Reference proteome</keyword>
<organism evidence="3 4">
    <name type="scientific">Penstemon smallii</name>
    <dbReference type="NCBI Taxonomy" id="265156"/>
    <lineage>
        <taxon>Eukaryota</taxon>
        <taxon>Viridiplantae</taxon>
        <taxon>Streptophyta</taxon>
        <taxon>Embryophyta</taxon>
        <taxon>Tracheophyta</taxon>
        <taxon>Spermatophyta</taxon>
        <taxon>Magnoliopsida</taxon>
        <taxon>eudicotyledons</taxon>
        <taxon>Gunneridae</taxon>
        <taxon>Pentapetalae</taxon>
        <taxon>asterids</taxon>
        <taxon>lamiids</taxon>
        <taxon>Lamiales</taxon>
        <taxon>Plantaginaceae</taxon>
        <taxon>Cheloneae</taxon>
        <taxon>Penstemon</taxon>
    </lineage>
</organism>
<protein>
    <submittedName>
        <fullName evidence="3">Uncharacterized protein</fullName>
    </submittedName>
</protein>
<dbReference type="Proteomes" id="UP001634393">
    <property type="component" value="Unassembled WGS sequence"/>
</dbReference>
<reference evidence="3 4" key="1">
    <citation type="submission" date="2024-12" db="EMBL/GenBank/DDBJ databases">
        <title>The unique morphological basis and parallel evolutionary history of personate flowers in Penstemon.</title>
        <authorList>
            <person name="Depatie T.H."/>
            <person name="Wessinger C.A."/>
        </authorList>
    </citation>
    <scope>NUCLEOTIDE SEQUENCE [LARGE SCALE GENOMIC DNA]</scope>
    <source>
        <strain evidence="3">WTNN_2</strain>
        <tissue evidence="3">Leaf</tissue>
    </source>
</reference>
<name>A0ABD3TQI9_9LAMI</name>
<evidence type="ECO:0000256" key="1">
    <source>
        <dbReference type="SAM" id="MobiDB-lite"/>
    </source>
</evidence>
<comment type="caution">
    <text evidence="3">The sequence shown here is derived from an EMBL/GenBank/DDBJ whole genome shotgun (WGS) entry which is preliminary data.</text>
</comment>
<dbReference type="AlphaFoldDB" id="A0ABD3TQI9"/>
<proteinExistence type="predicted"/>